<proteinExistence type="predicted"/>
<organism evidence="1 2">
    <name type="scientific">Leptolyngbya cf. ectocarpi LEGE 11479</name>
    <dbReference type="NCBI Taxonomy" id="1828722"/>
    <lineage>
        <taxon>Bacteria</taxon>
        <taxon>Bacillati</taxon>
        <taxon>Cyanobacteriota</taxon>
        <taxon>Cyanophyceae</taxon>
        <taxon>Leptolyngbyales</taxon>
        <taxon>Leptolyngbyaceae</taxon>
        <taxon>Leptolyngbya group</taxon>
        <taxon>Leptolyngbya</taxon>
    </lineage>
</organism>
<evidence type="ECO:0000313" key="2">
    <source>
        <dbReference type="Proteomes" id="UP000615026"/>
    </source>
</evidence>
<name>A0A928ZTG8_LEPEC</name>
<evidence type="ECO:0000313" key="1">
    <source>
        <dbReference type="EMBL" id="MBE9065399.1"/>
    </source>
</evidence>
<gene>
    <name evidence="1" type="ORF">IQ260_01895</name>
</gene>
<dbReference type="EMBL" id="JADEXP010000007">
    <property type="protein sequence ID" value="MBE9065399.1"/>
    <property type="molecule type" value="Genomic_DNA"/>
</dbReference>
<protein>
    <recommendedName>
        <fullName evidence="3">Tetratricopeptide repeat protein</fullName>
    </recommendedName>
</protein>
<dbReference type="Proteomes" id="UP000615026">
    <property type="component" value="Unassembled WGS sequence"/>
</dbReference>
<comment type="caution">
    <text evidence="1">The sequence shown here is derived from an EMBL/GenBank/DDBJ whole genome shotgun (WGS) entry which is preliminary data.</text>
</comment>
<dbReference type="SUPFAM" id="SSF48452">
    <property type="entry name" value="TPR-like"/>
    <property type="match status" value="1"/>
</dbReference>
<dbReference type="InterPro" id="IPR011990">
    <property type="entry name" value="TPR-like_helical_dom_sf"/>
</dbReference>
<dbReference type="RefSeq" id="WP_193990334.1">
    <property type="nucleotide sequence ID" value="NZ_JADEXP010000007.1"/>
</dbReference>
<sequence>MSFSKIFVAALLSIITLSLQYFRLIQIKQGSRHVLPLEERQDVEVMRVKAISRSPALGFENLLADGVFLSFLQYFGDSEQRQEFGYGLAPIYFEGLIDRDPRFIEAYLYLSNTISLRLGRPDQAIALMEKGLASLTPTTPPRAYYIWRFKAIDELLFLGDGEAAKKSFEKAAEWARQSSDEEAPLIAEISSQTAQFLAENPVSRSAQISAWAQVLVSARDEETEQIATEKIEALGGTVVVNEGGQVSVNFNIYDE</sequence>
<dbReference type="AlphaFoldDB" id="A0A928ZTG8"/>
<accession>A0A928ZTG8</accession>
<keyword evidence="2" id="KW-1185">Reference proteome</keyword>
<evidence type="ECO:0008006" key="3">
    <source>
        <dbReference type="Google" id="ProtNLM"/>
    </source>
</evidence>
<dbReference type="Gene3D" id="1.25.40.10">
    <property type="entry name" value="Tetratricopeptide repeat domain"/>
    <property type="match status" value="1"/>
</dbReference>
<reference evidence="1" key="1">
    <citation type="submission" date="2020-10" db="EMBL/GenBank/DDBJ databases">
        <authorList>
            <person name="Castelo-Branco R."/>
            <person name="Eusebio N."/>
            <person name="Adriana R."/>
            <person name="Vieira A."/>
            <person name="Brugerolle De Fraissinette N."/>
            <person name="Rezende De Castro R."/>
            <person name="Schneider M.P."/>
            <person name="Vasconcelos V."/>
            <person name="Leao P.N."/>
        </authorList>
    </citation>
    <scope>NUCLEOTIDE SEQUENCE</scope>
    <source>
        <strain evidence="1">LEGE 11479</strain>
    </source>
</reference>